<feature type="compositionally biased region" description="Basic and acidic residues" evidence="1">
    <location>
        <begin position="8"/>
        <end position="22"/>
    </location>
</feature>
<dbReference type="EMBL" id="BAABJQ010000024">
    <property type="protein sequence ID" value="GAA5195510.1"/>
    <property type="molecule type" value="Genomic_DNA"/>
</dbReference>
<dbReference type="Pfam" id="PF09350">
    <property type="entry name" value="DJC28_CD"/>
    <property type="match status" value="1"/>
</dbReference>
<gene>
    <name evidence="3" type="ORF">GCM10023322_62360</name>
</gene>
<feature type="region of interest" description="Disordered" evidence="1">
    <location>
        <begin position="1"/>
        <end position="37"/>
    </location>
</feature>
<comment type="caution">
    <text evidence="3">The sequence shown here is derived from an EMBL/GenBank/DDBJ whole genome shotgun (WGS) entry which is preliminary data.</text>
</comment>
<accession>A0ABP9SGS9</accession>
<dbReference type="RefSeq" id="WP_345635666.1">
    <property type="nucleotide sequence ID" value="NZ_BAABJQ010000024.1"/>
</dbReference>
<reference evidence="4" key="1">
    <citation type="journal article" date="2019" name="Int. J. Syst. Evol. Microbiol.">
        <title>The Global Catalogue of Microorganisms (GCM) 10K type strain sequencing project: providing services to taxonomists for standard genome sequencing and annotation.</title>
        <authorList>
            <consortium name="The Broad Institute Genomics Platform"/>
            <consortium name="The Broad Institute Genome Sequencing Center for Infectious Disease"/>
            <person name="Wu L."/>
            <person name="Ma J."/>
        </authorList>
    </citation>
    <scope>NUCLEOTIDE SEQUENCE [LARGE SCALE GENOMIC DNA]</scope>
    <source>
        <strain evidence="4">JCM 18304</strain>
    </source>
</reference>
<evidence type="ECO:0000313" key="3">
    <source>
        <dbReference type="EMBL" id="GAA5195510.1"/>
    </source>
</evidence>
<organism evidence="3 4">
    <name type="scientific">Rugosimonospora acidiphila</name>
    <dbReference type="NCBI Taxonomy" id="556531"/>
    <lineage>
        <taxon>Bacteria</taxon>
        <taxon>Bacillati</taxon>
        <taxon>Actinomycetota</taxon>
        <taxon>Actinomycetes</taxon>
        <taxon>Micromonosporales</taxon>
        <taxon>Micromonosporaceae</taxon>
        <taxon>Rugosimonospora</taxon>
    </lineage>
</organism>
<evidence type="ECO:0000313" key="4">
    <source>
        <dbReference type="Proteomes" id="UP001501570"/>
    </source>
</evidence>
<evidence type="ECO:0000256" key="1">
    <source>
        <dbReference type="SAM" id="MobiDB-lite"/>
    </source>
</evidence>
<sequence>MTAQYESPLDRQIREAQERGEFDNLPGSGKPLPGRGEPYDENWWVKDWVRRENITGVLPTSLRLRRQAEDLMHEVAKKPTEAAVRRYVTELNERIRQAQRGLVDGPPVVLPLFDVDDVVRVWRERRD</sequence>
<dbReference type="Proteomes" id="UP001501570">
    <property type="component" value="Unassembled WGS sequence"/>
</dbReference>
<name>A0ABP9SGS9_9ACTN</name>
<dbReference type="InterPro" id="IPR018961">
    <property type="entry name" value="DnaJ_homolog_subfam-C_membr-28"/>
</dbReference>
<proteinExistence type="predicted"/>
<evidence type="ECO:0000259" key="2">
    <source>
        <dbReference type="Pfam" id="PF09350"/>
    </source>
</evidence>
<feature type="domain" description="DnaJ homologue subfamily C member 28 conserved" evidence="2">
    <location>
        <begin position="10"/>
        <end position="74"/>
    </location>
</feature>
<protein>
    <recommendedName>
        <fullName evidence="2">DnaJ homologue subfamily C member 28 conserved domain-containing protein</fullName>
    </recommendedName>
</protein>
<keyword evidence="4" id="KW-1185">Reference proteome</keyword>